<accession>A0A5N5GDA8</accession>
<sequence length="213" mass="23962">MDSIKISSIQSAGQFKFNQSHKVIKFLLSVSVLSILLSYSSLISFFLHSFNSFTFSINFDKNYMFLLCNGLLVFIVKNSGLIGTSPPGSSNLTNEEHDLKSVESRRKAVELAETKATKSPKAKEEVVNVEIEQVKASADEILVSVEGKKRVLIAAEEEDERCRNNSVVVDDHDLYEEEGVEVLSAEELNKKCDDFIRRMKEGIKLEVQQSIMF</sequence>
<evidence type="ECO:0000313" key="3">
    <source>
        <dbReference type="Proteomes" id="UP000327157"/>
    </source>
</evidence>
<evidence type="ECO:0000256" key="1">
    <source>
        <dbReference type="SAM" id="Phobius"/>
    </source>
</evidence>
<dbReference type="PANTHER" id="PTHR34947:SF3">
    <property type="entry name" value="TRANSMEMBRANE PROTEIN"/>
    <property type="match status" value="1"/>
</dbReference>
<comment type="caution">
    <text evidence="2">The sequence shown here is derived from an EMBL/GenBank/DDBJ whole genome shotgun (WGS) entry which is preliminary data.</text>
</comment>
<dbReference type="OrthoDB" id="1727102at2759"/>
<reference evidence="2 3" key="3">
    <citation type="submission" date="2019-11" db="EMBL/GenBank/DDBJ databases">
        <title>A de novo genome assembly of a pear dwarfing rootstock.</title>
        <authorList>
            <person name="Wang F."/>
            <person name="Wang J."/>
            <person name="Li S."/>
            <person name="Zhang Y."/>
            <person name="Fang M."/>
            <person name="Ma L."/>
            <person name="Zhao Y."/>
            <person name="Jiang S."/>
        </authorList>
    </citation>
    <scope>NUCLEOTIDE SEQUENCE [LARGE SCALE GENOMIC DNA]</scope>
    <source>
        <strain evidence="2">S2</strain>
        <tissue evidence="2">Leaf</tissue>
    </source>
</reference>
<dbReference type="PANTHER" id="PTHR34947">
    <property type="entry name" value="TRANSMEMBRANE PROTEIN"/>
    <property type="match status" value="1"/>
</dbReference>
<keyword evidence="1" id="KW-0472">Membrane</keyword>
<keyword evidence="1" id="KW-1133">Transmembrane helix</keyword>
<dbReference type="AlphaFoldDB" id="A0A5N5GDA8"/>
<dbReference type="EMBL" id="SMOL01000458">
    <property type="protein sequence ID" value="KAB2613449.1"/>
    <property type="molecule type" value="Genomic_DNA"/>
</dbReference>
<protein>
    <submittedName>
        <fullName evidence="2">Uncharacterized protein</fullName>
    </submittedName>
</protein>
<keyword evidence="1" id="KW-0812">Transmembrane</keyword>
<evidence type="ECO:0000313" key="2">
    <source>
        <dbReference type="EMBL" id="KAB2613449.1"/>
    </source>
</evidence>
<gene>
    <name evidence="2" type="ORF">D8674_035765</name>
</gene>
<proteinExistence type="predicted"/>
<reference evidence="3" key="2">
    <citation type="submission" date="2019-10" db="EMBL/GenBank/DDBJ databases">
        <title>A de novo genome assembly of a pear dwarfing rootstock.</title>
        <authorList>
            <person name="Wang F."/>
            <person name="Wang J."/>
            <person name="Li S."/>
            <person name="Zhang Y."/>
            <person name="Fang M."/>
            <person name="Ma L."/>
            <person name="Zhao Y."/>
            <person name="Jiang S."/>
        </authorList>
    </citation>
    <scope>NUCLEOTIDE SEQUENCE [LARGE SCALE GENOMIC DNA]</scope>
</reference>
<organism evidence="2 3">
    <name type="scientific">Pyrus ussuriensis x Pyrus communis</name>
    <dbReference type="NCBI Taxonomy" id="2448454"/>
    <lineage>
        <taxon>Eukaryota</taxon>
        <taxon>Viridiplantae</taxon>
        <taxon>Streptophyta</taxon>
        <taxon>Embryophyta</taxon>
        <taxon>Tracheophyta</taxon>
        <taxon>Spermatophyta</taxon>
        <taxon>Magnoliopsida</taxon>
        <taxon>eudicotyledons</taxon>
        <taxon>Gunneridae</taxon>
        <taxon>Pentapetalae</taxon>
        <taxon>rosids</taxon>
        <taxon>fabids</taxon>
        <taxon>Rosales</taxon>
        <taxon>Rosaceae</taxon>
        <taxon>Amygdaloideae</taxon>
        <taxon>Maleae</taxon>
        <taxon>Pyrus</taxon>
    </lineage>
</organism>
<name>A0A5N5GDA8_9ROSA</name>
<dbReference type="Proteomes" id="UP000327157">
    <property type="component" value="Chromosome 9"/>
</dbReference>
<feature type="transmembrane region" description="Helical" evidence="1">
    <location>
        <begin position="62"/>
        <end position="82"/>
    </location>
</feature>
<reference evidence="2 3" key="1">
    <citation type="submission" date="2019-09" db="EMBL/GenBank/DDBJ databases">
        <authorList>
            <person name="Ou C."/>
        </authorList>
    </citation>
    <scope>NUCLEOTIDE SEQUENCE [LARGE SCALE GENOMIC DNA]</scope>
    <source>
        <strain evidence="2">S2</strain>
        <tissue evidence="2">Leaf</tissue>
    </source>
</reference>
<feature type="transmembrane region" description="Helical" evidence="1">
    <location>
        <begin position="26"/>
        <end position="50"/>
    </location>
</feature>
<keyword evidence="3" id="KW-1185">Reference proteome</keyword>